<name>A0A164UYE1_9AGAM</name>
<evidence type="ECO:0000313" key="2">
    <source>
        <dbReference type="EMBL" id="KZS93646.1"/>
    </source>
</evidence>
<proteinExistence type="predicted"/>
<organism evidence="2 3">
    <name type="scientific">Sistotremastrum niveocremeum HHB9708</name>
    <dbReference type="NCBI Taxonomy" id="1314777"/>
    <lineage>
        <taxon>Eukaryota</taxon>
        <taxon>Fungi</taxon>
        <taxon>Dikarya</taxon>
        <taxon>Basidiomycota</taxon>
        <taxon>Agaricomycotina</taxon>
        <taxon>Agaricomycetes</taxon>
        <taxon>Sistotremastrales</taxon>
        <taxon>Sistotremastraceae</taxon>
        <taxon>Sertulicium</taxon>
        <taxon>Sertulicium niveocremeum</taxon>
    </lineage>
</organism>
<keyword evidence="3" id="KW-1185">Reference proteome</keyword>
<reference evidence="2 3" key="1">
    <citation type="journal article" date="2016" name="Mol. Biol. Evol.">
        <title>Comparative Genomics of Early-Diverging Mushroom-Forming Fungi Provides Insights into the Origins of Lignocellulose Decay Capabilities.</title>
        <authorList>
            <person name="Nagy L.G."/>
            <person name="Riley R."/>
            <person name="Tritt A."/>
            <person name="Adam C."/>
            <person name="Daum C."/>
            <person name="Floudas D."/>
            <person name="Sun H."/>
            <person name="Yadav J.S."/>
            <person name="Pangilinan J."/>
            <person name="Larsson K.H."/>
            <person name="Matsuura K."/>
            <person name="Barry K."/>
            <person name="Labutti K."/>
            <person name="Kuo R."/>
            <person name="Ohm R.A."/>
            <person name="Bhattacharya S.S."/>
            <person name="Shirouzu T."/>
            <person name="Yoshinaga Y."/>
            <person name="Martin F.M."/>
            <person name="Grigoriev I.V."/>
            <person name="Hibbett D.S."/>
        </authorList>
    </citation>
    <scope>NUCLEOTIDE SEQUENCE [LARGE SCALE GENOMIC DNA]</scope>
    <source>
        <strain evidence="2 3">HHB9708</strain>
    </source>
</reference>
<feature type="compositionally biased region" description="Polar residues" evidence="1">
    <location>
        <begin position="114"/>
        <end position="128"/>
    </location>
</feature>
<dbReference type="Proteomes" id="UP000076722">
    <property type="component" value="Unassembled WGS sequence"/>
</dbReference>
<evidence type="ECO:0000313" key="3">
    <source>
        <dbReference type="Proteomes" id="UP000076722"/>
    </source>
</evidence>
<protein>
    <submittedName>
        <fullName evidence="2">Uncharacterized protein</fullName>
    </submittedName>
</protein>
<dbReference type="AlphaFoldDB" id="A0A164UYE1"/>
<dbReference type="EMBL" id="KV419406">
    <property type="protein sequence ID" value="KZS93646.1"/>
    <property type="molecule type" value="Genomic_DNA"/>
</dbReference>
<sequence>MSRPKASTERSQFYDEILRLRALEQDRKRRKAFPKKFEDGLIFESSAKLKVDPGATDTKDMAILLHCTRRNDSSLEDAGSTTPRLSMPAAPLDPPSNSANGATVTEGHVPLPDDSTTTPSEPQNTDHATPSIDLNDAPVNPDLTPDGELIWAMDNVHAVQGLSIKPQYKREFIEKILDKLKCMPSEPTFPPSAEDSWSAIIQLAQDKQIDKDWLHHRMRQWISHILRISQVPMDHLATTVRATRNLLIILEPDFRSKFQQEIEDTIVNWWMNVIEQGASLATYKKALSLLLDFGESHELPYELMDKIDDRWKQTYRLGQEARLETSGADL</sequence>
<gene>
    <name evidence="2" type="ORF">SISNIDRAFT_485263</name>
</gene>
<accession>A0A164UYE1</accession>
<feature type="region of interest" description="Disordered" evidence="1">
    <location>
        <begin position="73"/>
        <end position="140"/>
    </location>
</feature>
<evidence type="ECO:0000256" key="1">
    <source>
        <dbReference type="SAM" id="MobiDB-lite"/>
    </source>
</evidence>